<dbReference type="SMART" id="SM00267">
    <property type="entry name" value="GGDEF"/>
    <property type="match status" value="1"/>
</dbReference>
<dbReference type="PANTHER" id="PTHR44757">
    <property type="entry name" value="DIGUANYLATE CYCLASE DGCP"/>
    <property type="match status" value="1"/>
</dbReference>
<dbReference type="PROSITE" id="PS50883">
    <property type="entry name" value="EAL"/>
    <property type="match status" value="1"/>
</dbReference>
<dbReference type="InterPro" id="IPR001633">
    <property type="entry name" value="EAL_dom"/>
</dbReference>
<feature type="transmembrane region" description="Helical" evidence="1">
    <location>
        <begin position="175"/>
        <end position="194"/>
    </location>
</feature>
<dbReference type="NCBIfam" id="TIGR00254">
    <property type="entry name" value="GGDEF"/>
    <property type="match status" value="1"/>
</dbReference>
<evidence type="ECO:0000259" key="2">
    <source>
        <dbReference type="PROSITE" id="PS50883"/>
    </source>
</evidence>
<dbReference type="Pfam" id="PF12860">
    <property type="entry name" value="PAS_7"/>
    <property type="match status" value="1"/>
</dbReference>
<dbReference type="CDD" id="cd01948">
    <property type="entry name" value="EAL"/>
    <property type="match status" value="1"/>
</dbReference>
<dbReference type="PANTHER" id="PTHR44757:SF2">
    <property type="entry name" value="BIOFILM ARCHITECTURE MAINTENANCE PROTEIN MBAA"/>
    <property type="match status" value="1"/>
</dbReference>
<evidence type="ECO:0000313" key="5">
    <source>
        <dbReference type="Proteomes" id="UP000605848"/>
    </source>
</evidence>
<dbReference type="Pfam" id="PF00990">
    <property type="entry name" value="GGDEF"/>
    <property type="match status" value="1"/>
</dbReference>
<dbReference type="InterPro" id="IPR052155">
    <property type="entry name" value="Biofilm_reg_signaling"/>
</dbReference>
<dbReference type="Gene3D" id="3.20.20.450">
    <property type="entry name" value="EAL domain"/>
    <property type="match status" value="1"/>
</dbReference>
<comment type="caution">
    <text evidence="4">The sequence shown here is derived from an EMBL/GenBank/DDBJ whole genome shotgun (WGS) entry which is preliminary data.</text>
</comment>
<keyword evidence="1" id="KW-0472">Membrane</keyword>
<dbReference type="Gene3D" id="3.30.70.270">
    <property type="match status" value="1"/>
</dbReference>
<feature type="domain" description="GGDEF" evidence="3">
    <location>
        <begin position="364"/>
        <end position="497"/>
    </location>
</feature>
<protein>
    <submittedName>
        <fullName evidence="4">EAL domain-containing protein</fullName>
    </submittedName>
</protein>
<keyword evidence="5" id="KW-1185">Reference proteome</keyword>
<dbReference type="Proteomes" id="UP000605848">
    <property type="component" value="Unassembled WGS sequence"/>
</dbReference>
<dbReference type="SUPFAM" id="SSF141868">
    <property type="entry name" value="EAL domain-like"/>
    <property type="match status" value="1"/>
</dbReference>
<dbReference type="EMBL" id="JAEQMY010000091">
    <property type="protein sequence ID" value="MBL0407559.1"/>
    <property type="molecule type" value="Genomic_DNA"/>
</dbReference>
<dbReference type="RefSeq" id="WP_202064919.1">
    <property type="nucleotide sequence ID" value="NZ_JAEQMY010000091.1"/>
</dbReference>
<accession>A0A936ZMT1</accession>
<dbReference type="SMART" id="SM00052">
    <property type="entry name" value="EAL"/>
    <property type="match status" value="1"/>
</dbReference>
<dbReference type="SUPFAM" id="SSF55073">
    <property type="entry name" value="Nucleotide cyclase"/>
    <property type="match status" value="1"/>
</dbReference>
<feature type="domain" description="EAL" evidence="2">
    <location>
        <begin position="506"/>
        <end position="756"/>
    </location>
</feature>
<keyword evidence="1" id="KW-0812">Transmembrane</keyword>
<dbReference type="InterPro" id="IPR029787">
    <property type="entry name" value="Nucleotide_cyclase"/>
</dbReference>
<dbReference type="FunFam" id="3.20.20.450:FF:000001">
    <property type="entry name" value="Cyclic di-GMP phosphodiesterase yahA"/>
    <property type="match status" value="1"/>
</dbReference>
<dbReference type="InterPro" id="IPR035919">
    <property type="entry name" value="EAL_sf"/>
</dbReference>
<dbReference type="Pfam" id="PF00563">
    <property type="entry name" value="EAL"/>
    <property type="match status" value="1"/>
</dbReference>
<dbReference type="Gene3D" id="3.30.450.20">
    <property type="entry name" value="PAS domain"/>
    <property type="match status" value="1"/>
</dbReference>
<evidence type="ECO:0000313" key="4">
    <source>
        <dbReference type="EMBL" id="MBL0407559.1"/>
    </source>
</evidence>
<keyword evidence="1" id="KW-1133">Transmembrane helix</keyword>
<dbReference type="PROSITE" id="PS50887">
    <property type="entry name" value="GGDEF"/>
    <property type="match status" value="1"/>
</dbReference>
<proteinExistence type="predicted"/>
<evidence type="ECO:0000259" key="3">
    <source>
        <dbReference type="PROSITE" id="PS50887"/>
    </source>
</evidence>
<dbReference type="CDD" id="cd01949">
    <property type="entry name" value="GGDEF"/>
    <property type="match status" value="1"/>
</dbReference>
<sequence>MFLSRQVSRVLVLVVLLFAGAAILLAMRISERQEILSQASRYNLVWLVTQTTNEIARFGSEVGAYVAEPSPANRIAIGQRFEVLASRSPQVHSGDMKAYASVDSNRMALLKDLEAGIKEIESLITDIDAPGNAKRILEIIGDLNPRFVRLASAANNTTSERVEAERQELLTMHSWFTALAGGLVVSGLALMFIFRLQFRTLNQGLARLSLQNERFNAALNNMSQGLCMFDADQRLIISNRRMVEVLRVPEHVLAKGASLGEMVSRAEEASMDLSVLDTVPILTDSRGFAASLRQTSDGRSIAIAYQRVTDGGWVATYEDVTERKQHEERVAYLANHDTLTGLPNRARFQLDLNEALAESAITGRSIALLCLDLDRFKAINDTLGHHVGDLLLQEVAQRIMGVLRHGDTVARLGGDEFSIITRNMRVRQDAAHLAERIIEAVRAPYDLEGHRIIVETSIGIAVCPDDSVDGEQLLRQADFGLYRTKSDGRGSYRFFEAGMDNHIQARLMLETDLRKALAADEFELHFQPIVSLESTDEVRCYEALLRWKHPVRGMIPPGDFIPIAEEIGVIVPLGEWVIHEACRQAVAWNGTARVAVNLSPIQFKRGDVVGAVHQALTHSGLAPQRLELEITESVLMDDGGRTQEILTSLHKVGVRIAMDDFGTGYSSLSYLRKFSFDKIKIDRSFVKDIHIQQNRDIINAIVELGRSLGMTVTAEGIETAEQLELLRGAGCHEGQGYLFSRPRPSYEFEGLLFAPDSMRRVARPLVPLHVS</sequence>
<name>A0A936ZMT1_9HYPH</name>
<dbReference type="AlphaFoldDB" id="A0A936ZMT1"/>
<evidence type="ECO:0000256" key="1">
    <source>
        <dbReference type="SAM" id="Phobius"/>
    </source>
</evidence>
<organism evidence="4 5">
    <name type="scientific">Microvirga aerilata</name>
    <dbReference type="NCBI Taxonomy" id="670292"/>
    <lineage>
        <taxon>Bacteria</taxon>
        <taxon>Pseudomonadati</taxon>
        <taxon>Pseudomonadota</taxon>
        <taxon>Alphaproteobacteria</taxon>
        <taxon>Hyphomicrobiales</taxon>
        <taxon>Methylobacteriaceae</taxon>
        <taxon>Microvirga</taxon>
    </lineage>
</organism>
<dbReference type="InterPro" id="IPR000160">
    <property type="entry name" value="GGDEF_dom"/>
</dbReference>
<reference evidence="4" key="1">
    <citation type="submission" date="2021-01" db="EMBL/GenBank/DDBJ databases">
        <title>Microvirga sp.</title>
        <authorList>
            <person name="Kim M.K."/>
        </authorList>
    </citation>
    <scope>NUCLEOTIDE SEQUENCE</scope>
    <source>
        <strain evidence="4">5420S-16</strain>
    </source>
</reference>
<dbReference type="InterPro" id="IPR043128">
    <property type="entry name" value="Rev_trsase/Diguanyl_cyclase"/>
</dbReference>
<gene>
    <name evidence="4" type="ORF">JKG68_26945</name>
</gene>